<sequence>MWLVMAFIDFNNNDLLGPDNYRDYFGVYFRVRIINNNIDNTLQRLPPNINPNDLPVIRDAA</sequence>
<dbReference type="Proteomes" id="UP000178724">
    <property type="component" value="Unassembled WGS sequence"/>
</dbReference>
<name>A0A1F4Q3D9_UNCSA</name>
<accession>A0A1F4Q3D9</accession>
<dbReference type="AlphaFoldDB" id="A0A1F4Q3D9"/>
<evidence type="ECO:0000313" key="2">
    <source>
        <dbReference type="Proteomes" id="UP000178724"/>
    </source>
</evidence>
<protein>
    <submittedName>
        <fullName evidence="1">Uncharacterized protein</fullName>
    </submittedName>
</protein>
<comment type="caution">
    <text evidence="1">The sequence shown here is derived from an EMBL/GenBank/DDBJ whole genome shotgun (WGS) entry which is preliminary data.</text>
</comment>
<organism evidence="1 2">
    <name type="scientific">candidate division WOR-1 bacterium RIFCSPHIGHO2_01_FULL_53_15</name>
    <dbReference type="NCBI Taxonomy" id="1802564"/>
    <lineage>
        <taxon>Bacteria</taxon>
        <taxon>Bacillati</taxon>
        <taxon>Saganbacteria</taxon>
    </lineage>
</organism>
<gene>
    <name evidence="1" type="ORF">A2625_00650</name>
</gene>
<evidence type="ECO:0000313" key="1">
    <source>
        <dbReference type="EMBL" id="OGB90444.1"/>
    </source>
</evidence>
<reference evidence="1 2" key="1">
    <citation type="journal article" date="2016" name="Nat. Commun.">
        <title>Thousands of microbial genomes shed light on interconnected biogeochemical processes in an aquifer system.</title>
        <authorList>
            <person name="Anantharaman K."/>
            <person name="Brown C.T."/>
            <person name="Hug L.A."/>
            <person name="Sharon I."/>
            <person name="Castelle C.J."/>
            <person name="Probst A.J."/>
            <person name="Thomas B.C."/>
            <person name="Singh A."/>
            <person name="Wilkins M.J."/>
            <person name="Karaoz U."/>
            <person name="Brodie E.L."/>
            <person name="Williams K.H."/>
            <person name="Hubbard S.S."/>
            <person name="Banfield J.F."/>
        </authorList>
    </citation>
    <scope>NUCLEOTIDE SEQUENCE [LARGE SCALE GENOMIC DNA]</scope>
</reference>
<proteinExistence type="predicted"/>
<dbReference type="EMBL" id="METM01000008">
    <property type="protein sequence ID" value="OGB90444.1"/>
    <property type="molecule type" value="Genomic_DNA"/>
</dbReference>